<proteinExistence type="predicted"/>
<dbReference type="Proteomes" id="UP000075502">
    <property type="component" value="Unassembled WGS sequence"/>
</dbReference>
<evidence type="ECO:0000313" key="1">
    <source>
        <dbReference type="EMBL" id="KYG01960.1"/>
    </source>
</evidence>
<reference evidence="1 2" key="1">
    <citation type="submission" date="2014-02" db="EMBL/GenBank/DDBJ databases">
        <title>The small core and large imbalanced accessory genome model reveals a collaborative survival strategy of Sorangium cellulosum strains in nature.</title>
        <authorList>
            <person name="Han K."/>
            <person name="Peng R."/>
            <person name="Blom J."/>
            <person name="Li Y.-Z."/>
        </authorList>
    </citation>
    <scope>NUCLEOTIDE SEQUENCE [LARGE SCALE GENOMIC DNA]</scope>
    <source>
        <strain evidence="1 2">So0007-03</strain>
    </source>
</reference>
<gene>
    <name evidence="1" type="ORF">BE21_55515</name>
</gene>
<name>A0A150TBA2_SORCE</name>
<evidence type="ECO:0000313" key="2">
    <source>
        <dbReference type="Proteomes" id="UP000075502"/>
    </source>
</evidence>
<protein>
    <submittedName>
        <fullName evidence="1">Uncharacterized protein</fullName>
    </submittedName>
</protein>
<comment type="caution">
    <text evidence="1">The sequence shown here is derived from an EMBL/GenBank/DDBJ whole genome shotgun (WGS) entry which is preliminary data.</text>
</comment>
<accession>A0A150TBA2</accession>
<dbReference type="EMBL" id="JEME01003203">
    <property type="protein sequence ID" value="KYG01960.1"/>
    <property type="molecule type" value="Genomic_DNA"/>
</dbReference>
<organism evidence="1 2">
    <name type="scientific">Sorangium cellulosum</name>
    <name type="common">Polyangium cellulosum</name>
    <dbReference type="NCBI Taxonomy" id="56"/>
    <lineage>
        <taxon>Bacteria</taxon>
        <taxon>Pseudomonadati</taxon>
        <taxon>Myxococcota</taxon>
        <taxon>Polyangia</taxon>
        <taxon>Polyangiales</taxon>
        <taxon>Polyangiaceae</taxon>
        <taxon>Sorangium</taxon>
    </lineage>
</organism>
<dbReference type="AlphaFoldDB" id="A0A150TBA2"/>
<sequence>MPTDLVIAHLGLHLRGVPTAPSSADTFVRSLLEALEREFDVALHSSDALIVIPRLTLDLCVTVPEGTSTVDAVAHAMAAKLAQIAAIAPAVHASLDPAASSAPMTSPTARAHLLHEAAKTARAGRSEQAIVSLLAAGSVAGIDPRAQTTGAPETLIALALAATHPLAFLGRFRRKRFLPGLFAALDEATARALLDRVAAELLNEGRDAAPVDRFATPDTFPAEHGALVERPQALQVLAQARQESRASFRPSPADRQRAAARIAIAEARARAALGVASHDASPAARLTWIVAELARISPASILRSGALRAALLATLASLGVGVAAGTEAGARTDAEAVTDAEADTNAEADADAEAIAEIEADTWVRGALAATLDAFRNAWARPLAVPTAMRAEASTTARMIQPLDALARNLSASALASASAPGAIPVCSMAAPTTVPEAFAPPERDGHALLTAAVTAAHPIAALGRLARRRLLARLIEVLDANAARALVARIGDELLAAGPWPRRSVSIDAAVAELAAAEARALHAVRPEVGDAVIPQHLRVLLIIAELARLTPAAIAASVSLRAAVLAVIAALEIGEGSRVGMDTDAGTDTKEDAQTATLTATAADAVSATAADAVSATATDAASATATDAASATATDAASATAADAASATAADAASATATDAASATAADAASATAADAVSATAANTASATATGAASATAEDAVSATATDAASATAADAASATATDAASATATDAASATATDAASATATDAASATAADTASATAADTASATAADTATATDTLATSIDLFSDDLTLPTSAAGLAFLLRPLLDLGWPALLSVVHPEPSLALHALFRRVLSLTLGDPAADDPAAWVLAGLLDAPTPEELAVDARAFSAAECAALTRIWGAAAAPAATLDAACDAWARALLDEARLRLEGTTGAEDLARDVLALRGVLATSDTHVEVRLPFSRNYEALLRAGLSLDLDAVPWLDGRPLRFVFFHPTGQE</sequence>